<dbReference type="Gene3D" id="2.40.70.10">
    <property type="entry name" value="Acid Proteases"/>
    <property type="match status" value="1"/>
</dbReference>
<name>A0AA39UAT6_9AGAR</name>
<reference evidence="2" key="1">
    <citation type="submission" date="2023-06" db="EMBL/GenBank/DDBJ databases">
        <authorList>
            <consortium name="Lawrence Berkeley National Laboratory"/>
            <person name="Ahrendt S."/>
            <person name="Sahu N."/>
            <person name="Indic B."/>
            <person name="Wong-Bajracharya J."/>
            <person name="Merenyi Z."/>
            <person name="Ke H.-M."/>
            <person name="Monk M."/>
            <person name="Kocsube S."/>
            <person name="Drula E."/>
            <person name="Lipzen A."/>
            <person name="Balint B."/>
            <person name="Henrissat B."/>
            <person name="Andreopoulos B."/>
            <person name="Martin F.M."/>
            <person name="Harder C.B."/>
            <person name="Rigling D."/>
            <person name="Ford K.L."/>
            <person name="Foster G.D."/>
            <person name="Pangilinan J."/>
            <person name="Papanicolaou A."/>
            <person name="Barry K."/>
            <person name="LaButti K."/>
            <person name="Viragh M."/>
            <person name="Koriabine M."/>
            <person name="Yan M."/>
            <person name="Riley R."/>
            <person name="Champramary S."/>
            <person name="Plett K.L."/>
            <person name="Tsai I.J."/>
            <person name="Slot J."/>
            <person name="Sipos G."/>
            <person name="Plett J."/>
            <person name="Nagy L.G."/>
            <person name="Grigoriev I.V."/>
        </authorList>
    </citation>
    <scope>NUCLEOTIDE SEQUENCE</scope>
    <source>
        <strain evidence="2">ICMP 16352</strain>
    </source>
</reference>
<feature type="compositionally biased region" description="Polar residues" evidence="1">
    <location>
        <begin position="218"/>
        <end position="233"/>
    </location>
</feature>
<sequence>MSSNAIPTTRVYPEVIQMAPEKVPMMLAGEKNPTEDHWLDWATCCRTYFANKETVKVENYVINVAGSLKPRRVALWYQVNHVKLNKLTFEEFLMKCMTKWLPSTWQKTRQVKLLSITQGTGSFSDLANAMINHNSALSGSNCHLDDERLRTQLDLTMDPLLQAEVDENEKIYTEKDLDAWVDLVVIVDERCTREKEMRLAEVEEHARKIMTNDKKRSSTTAGFNNASRTGQNPNTSFSNTSSSNTSTSTTYKARPRLPQITESECALTNCKNDFPSPLGYHTLTQNDVDNTRNALPHNDPLKYAQPGQPVAATHVPTASTQYHVPPPAPQVIYSHAYPPTYNLPVAASYNNQSTSSTSTQMLVPTAACLPLNDPSQKTLDSWFMNNESSLDSNDSRFVSAVAAVSPLVVPVAAMAPSVPFSIPHLFWRCTADDPTSPFARREINALIDHGSHIVIIREQLATKLQLRFRPLPETMQVVNTFSTDSSTPTSFRFWVKLKLHDPRNLWSAHTIRAIVAPSLCADVILGLPFLSSNSLVIDTAARTCIDKKSSFDLFNPPPPELPITPVIPTSLDTILINRRKLKDDIQSFCNERRSMIDRCCEKISMLPIIAAIHDRIETLAYMQKLLDLNDEVKRDYTEIFTPIPHVNDMPKDVTCNIKLKDANKTIVTRSYTSPKKFKDAWSTLISQHLDAGRIRPSSSQHASPAFLIPKTDKSVLPRWINDY</sequence>
<comment type="caution">
    <text evidence="2">The sequence shown here is derived from an EMBL/GenBank/DDBJ whole genome shotgun (WGS) entry which is preliminary data.</text>
</comment>
<evidence type="ECO:0000256" key="1">
    <source>
        <dbReference type="SAM" id="MobiDB-lite"/>
    </source>
</evidence>
<dbReference type="SUPFAM" id="SSF56672">
    <property type="entry name" value="DNA/RNA polymerases"/>
    <property type="match status" value="1"/>
</dbReference>
<evidence type="ECO:0000313" key="2">
    <source>
        <dbReference type="EMBL" id="KAK0479623.1"/>
    </source>
</evidence>
<dbReference type="EMBL" id="JAUEPR010000011">
    <property type="protein sequence ID" value="KAK0479623.1"/>
    <property type="molecule type" value="Genomic_DNA"/>
</dbReference>
<feature type="compositionally biased region" description="Low complexity" evidence="1">
    <location>
        <begin position="234"/>
        <end position="250"/>
    </location>
</feature>
<dbReference type="Proteomes" id="UP001175227">
    <property type="component" value="Unassembled WGS sequence"/>
</dbReference>
<dbReference type="CDD" id="cd00303">
    <property type="entry name" value="retropepsin_like"/>
    <property type="match status" value="1"/>
</dbReference>
<evidence type="ECO:0000313" key="3">
    <source>
        <dbReference type="Proteomes" id="UP001175227"/>
    </source>
</evidence>
<proteinExistence type="predicted"/>
<keyword evidence="3" id="KW-1185">Reference proteome</keyword>
<organism evidence="2 3">
    <name type="scientific">Armillaria novae-zelandiae</name>
    <dbReference type="NCBI Taxonomy" id="153914"/>
    <lineage>
        <taxon>Eukaryota</taxon>
        <taxon>Fungi</taxon>
        <taxon>Dikarya</taxon>
        <taxon>Basidiomycota</taxon>
        <taxon>Agaricomycotina</taxon>
        <taxon>Agaricomycetes</taxon>
        <taxon>Agaricomycetidae</taxon>
        <taxon>Agaricales</taxon>
        <taxon>Marasmiineae</taxon>
        <taxon>Physalacriaceae</taxon>
        <taxon>Armillaria</taxon>
    </lineage>
</organism>
<dbReference type="InterPro" id="IPR021109">
    <property type="entry name" value="Peptidase_aspartic_dom_sf"/>
</dbReference>
<gene>
    <name evidence="2" type="ORF">IW261DRAFT_1564277</name>
</gene>
<dbReference type="Gene3D" id="3.10.10.10">
    <property type="entry name" value="HIV Type 1 Reverse Transcriptase, subunit A, domain 1"/>
    <property type="match status" value="1"/>
</dbReference>
<protein>
    <submittedName>
        <fullName evidence="2">Uncharacterized protein</fullName>
    </submittedName>
</protein>
<dbReference type="InterPro" id="IPR043502">
    <property type="entry name" value="DNA/RNA_pol_sf"/>
</dbReference>
<feature type="region of interest" description="Disordered" evidence="1">
    <location>
        <begin position="210"/>
        <end position="255"/>
    </location>
</feature>
<dbReference type="AlphaFoldDB" id="A0AA39UAT6"/>
<accession>A0AA39UAT6</accession>